<dbReference type="STRING" id="243090.RB638"/>
<gene>
    <name evidence="2" type="ordered locus">RB638</name>
</gene>
<dbReference type="HOGENOM" id="CLU_027480_2_1_0"/>
<dbReference type="Gene3D" id="2.130.10.10">
    <property type="entry name" value="YVTN repeat-like/Quinoprotein amine dehydrogenase"/>
    <property type="match status" value="1"/>
</dbReference>
<dbReference type="eggNOG" id="COG1520">
    <property type="taxonomic scope" value="Bacteria"/>
</dbReference>
<sequence>MTTCPPPLLLFLSKGFSVTRFLVAFVCLFATLNQSRAGDWPEFLGPAGTAHSNEVVPTNWNESTNLAWKVDLPGSGSSSPIIVGNRIIMTCYVAEGATPKRQVLCFDKSTGKPLWSADFPIDYREDGYQGYITEHGYASNTPVTDGENVFVFLGKGGVHCLDFNGRKIWSVDVGKESSNRRWGSAASLVMFENMVIVNAAEESSAIMALDKNTGEELWRQEAGMLELTYGTPRVATTAGGDAELVISVPSEIWSLNPRTGKLNWFAESPMTGNVSPSVIVDGDTVYSFGGYRASGSIAVRVGGDDDVTDSHVLWTNRSSSYVATPLLHEDRFYWIDDRGIAYCTSAKDGEVIYRERVNNLESGRPVYASPVLIGDHIYVVTRRSGTVVYRPGDSFTPIAQNKFESDDSDFNASPAVSDGKLYLRSDQSLYCLSQDD</sequence>
<evidence type="ECO:0000313" key="2">
    <source>
        <dbReference type="EMBL" id="CAD71682.1"/>
    </source>
</evidence>
<dbReference type="InterPro" id="IPR002372">
    <property type="entry name" value="PQQ_rpt_dom"/>
</dbReference>
<accession>Q7UYG0</accession>
<dbReference type="PANTHER" id="PTHR34512">
    <property type="entry name" value="CELL SURFACE PROTEIN"/>
    <property type="match status" value="1"/>
</dbReference>
<dbReference type="PATRIC" id="fig|243090.15.peg.310"/>
<dbReference type="Proteomes" id="UP000001025">
    <property type="component" value="Chromosome"/>
</dbReference>
<dbReference type="SMART" id="SM00564">
    <property type="entry name" value="PQQ"/>
    <property type="match status" value="3"/>
</dbReference>
<organism evidence="2 3">
    <name type="scientific">Rhodopirellula baltica (strain DSM 10527 / NCIMB 13988 / SH1)</name>
    <dbReference type="NCBI Taxonomy" id="243090"/>
    <lineage>
        <taxon>Bacteria</taxon>
        <taxon>Pseudomonadati</taxon>
        <taxon>Planctomycetota</taxon>
        <taxon>Planctomycetia</taxon>
        <taxon>Pirellulales</taxon>
        <taxon>Pirellulaceae</taxon>
        <taxon>Rhodopirellula</taxon>
    </lineage>
</organism>
<keyword evidence="2" id="KW-0723">Serine/threonine-protein kinase</keyword>
<dbReference type="InterPro" id="IPR015943">
    <property type="entry name" value="WD40/YVTN_repeat-like_dom_sf"/>
</dbReference>
<keyword evidence="2" id="KW-0418">Kinase</keyword>
<dbReference type="EC" id="2.7.1.-" evidence="2"/>
<dbReference type="InParanoid" id="Q7UYG0"/>
<dbReference type="GO" id="GO:0004674">
    <property type="term" value="F:protein serine/threonine kinase activity"/>
    <property type="evidence" value="ECO:0007669"/>
    <property type="project" value="UniProtKB-KW"/>
</dbReference>
<protein>
    <submittedName>
        <fullName evidence="2">Similar to serine/threonine protein kinase</fullName>
        <ecNumber evidence="2">2.7.1.-</ecNumber>
    </submittedName>
</protein>
<keyword evidence="2" id="KW-0808">Transferase</keyword>
<feature type="domain" description="Pyrrolo-quinoline quinone repeat" evidence="1">
    <location>
        <begin position="102"/>
        <end position="352"/>
    </location>
</feature>
<dbReference type="OrthoDB" id="244732at2"/>
<dbReference type="PANTHER" id="PTHR34512:SF30">
    <property type="entry name" value="OUTER MEMBRANE PROTEIN ASSEMBLY FACTOR BAMB"/>
    <property type="match status" value="1"/>
</dbReference>
<dbReference type="AlphaFoldDB" id="Q7UYG0"/>
<dbReference type="EnsemblBacteria" id="CAD71682">
    <property type="protein sequence ID" value="CAD71682"/>
    <property type="gene ID" value="RB638"/>
</dbReference>
<proteinExistence type="predicted"/>
<dbReference type="EMBL" id="BX294134">
    <property type="protein sequence ID" value="CAD71682.1"/>
    <property type="molecule type" value="Genomic_DNA"/>
</dbReference>
<dbReference type="Pfam" id="PF13360">
    <property type="entry name" value="PQQ_2"/>
    <property type="match status" value="1"/>
</dbReference>
<keyword evidence="3" id="KW-1185">Reference proteome</keyword>
<evidence type="ECO:0000259" key="1">
    <source>
        <dbReference type="Pfam" id="PF13360"/>
    </source>
</evidence>
<evidence type="ECO:0000313" key="3">
    <source>
        <dbReference type="Proteomes" id="UP000001025"/>
    </source>
</evidence>
<dbReference type="SUPFAM" id="SSF50998">
    <property type="entry name" value="Quinoprotein alcohol dehydrogenase-like"/>
    <property type="match status" value="1"/>
</dbReference>
<dbReference type="InterPro" id="IPR011047">
    <property type="entry name" value="Quinoprotein_ADH-like_sf"/>
</dbReference>
<dbReference type="InterPro" id="IPR018391">
    <property type="entry name" value="PQQ_b-propeller_rpt"/>
</dbReference>
<dbReference type="KEGG" id="rba:RB638"/>
<reference evidence="2 3" key="1">
    <citation type="journal article" date="2003" name="Proc. Natl. Acad. Sci. U.S.A.">
        <title>Complete genome sequence of the marine planctomycete Pirellula sp. strain 1.</title>
        <authorList>
            <person name="Gloeckner F.O."/>
            <person name="Kube M."/>
            <person name="Bauer M."/>
            <person name="Teeling H."/>
            <person name="Lombardot T."/>
            <person name="Ludwig W."/>
            <person name="Gade D."/>
            <person name="Beck A."/>
            <person name="Borzym K."/>
            <person name="Heitmann K."/>
            <person name="Rabus R."/>
            <person name="Schlesner H."/>
            <person name="Amann R."/>
            <person name="Reinhardt R."/>
        </authorList>
    </citation>
    <scope>NUCLEOTIDE SEQUENCE [LARGE SCALE GENOMIC DNA]</scope>
    <source>
        <strain evidence="3">DSM 10527 / NCIMB 13988 / SH1</strain>
    </source>
</reference>
<name>Q7UYG0_RHOBA</name>